<organism evidence="1 2">
    <name type="scientific">Brucella anthropi (strain ATCC 49188 / DSM 6882 / CCUG 24695 / JCM 21032 / LMG 3331 / NBRC 15819 / NCTC 12168 / Alc 37)</name>
    <name type="common">Ochrobactrum anthropi</name>
    <dbReference type="NCBI Taxonomy" id="439375"/>
    <lineage>
        <taxon>Bacteria</taxon>
        <taxon>Pseudomonadati</taxon>
        <taxon>Pseudomonadota</taxon>
        <taxon>Alphaproteobacteria</taxon>
        <taxon>Hyphomicrobiales</taxon>
        <taxon>Brucellaceae</taxon>
        <taxon>Brucella/Ochrobactrum group</taxon>
        <taxon>Brucella</taxon>
    </lineage>
</organism>
<dbReference type="Proteomes" id="UP000002301">
    <property type="component" value="Chromosome 1"/>
</dbReference>
<dbReference type="Gene3D" id="6.10.250.730">
    <property type="match status" value="1"/>
</dbReference>
<sequence length="94" mass="10284">MNSAGLLRLEDSSMAWGKPVDVQLYGTGKYLIVTTTERAAESLLYEWPENSRGQEYQGALQACLADLEGLPNTARSSFIKAAKASCLTIRKSLQ</sequence>
<protein>
    <recommendedName>
        <fullName evidence="3">DUF982 domain-containing protein</fullName>
    </recommendedName>
</protein>
<dbReference type="eggNOG" id="ENOG5033C3Z">
    <property type="taxonomic scope" value="Bacteria"/>
</dbReference>
<evidence type="ECO:0000313" key="2">
    <source>
        <dbReference type="Proteomes" id="UP000002301"/>
    </source>
</evidence>
<reference evidence="1 2" key="1">
    <citation type="journal article" date="2011" name="J. Bacteriol.">
        <title>Genome of Ochrobactrum anthropi ATCC 49188 T, a versatile opportunistic pathogen and symbiont of several eukaryotic hosts.</title>
        <authorList>
            <person name="Chain P.S."/>
            <person name="Lang D.M."/>
            <person name="Comerci D.J."/>
            <person name="Malfatti S.A."/>
            <person name="Vergez L.M."/>
            <person name="Shin M."/>
            <person name="Ugalde R.A."/>
            <person name="Garcia E."/>
            <person name="Tolmasky M.E."/>
        </authorList>
    </citation>
    <scope>NUCLEOTIDE SEQUENCE [LARGE SCALE GENOMIC DNA]</scope>
    <source>
        <strain evidence="2">ATCC 49188 / DSM 6882 / CCUG 24695 / JCM 21032 / LMG 3331 / NBRC 15819 / NCTC 12168 / Alc 37</strain>
    </source>
</reference>
<dbReference type="InterPro" id="IPR010385">
    <property type="entry name" value="DUF982"/>
</dbReference>
<dbReference type="AlphaFoldDB" id="A6WZ42"/>
<dbReference type="HOGENOM" id="CLU_134423_5_1_5"/>
<dbReference type="EMBL" id="CP000758">
    <property type="protein sequence ID" value="ABS14246.1"/>
    <property type="molecule type" value="Genomic_DNA"/>
</dbReference>
<dbReference type="KEGG" id="oan:Oant_1530"/>
<evidence type="ECO:0008006" key="3">
    <source>
        <dbReference type="Google" id="ProtNLM"/>
    </source>
</evidence>
<evidence type="ECO:0000313" key="1">
    <source>
        <dbReference type="EMBL" id="ABS14246.1"/>
    </source>
</evidence>
<name>A6WZ42_BRUA4</name>
<gene>
    <name evidence="1" type="ordered locus">Oant_1530</name>
</gene>
<dbReference type="Pfam" id="PF06169">
    <property type="entry name" value="DUF982"/>
    <property type="match status" value="1"/>
</dbReference>
<proteinExistence type="predicted"/>
<keyword evidence="2" id="KW-1185">Reference proteome</keyword>
<accession>A6WZ42</accession>